<dbReference type="GO" id="GO:0005886">
    <property type="term" value="C:plasma membrane"/>
    <property type="evidence" value="ECO:0007669"/>
    <property type="project" value="TreeGrafter"/>
</dbReference>
<dbReference type="InterPro" id="IPR003594">
    <property type="entry name" value="HATPase_dom"/>
</dbReference>
<dbReference type="PANTHER" id="PTHR45436">
    <property type="entry name" value="SENSOR HISTIDINE KINASE YKOH"/>
    <property type="match status" value="1"/>
</dbReference>
<feature type="transmembrane region" description="Helical" evidence="11">
    <location>
        <begin position="163"/>
        <end position="185"/>
    </location>
</feature>
<dbReference type="InterPro" id="IPR050428">
    <property type="entry name" value="TCS_sensor_his_kinase"/>
</dbReference>
<dbReference type="SUPFAM" id="SSF55874">
    <property type="entry name" value="ATPase domain of HSP90 chaperone/DNA topoisomerase II/histidine kinase"/>
    <property type="match status" value="1"/>
</dbReference>
<keyword evidence="8 11" id="KW-1133">Transmembrane helix</keyword>
<evidence type="ECO:0000256" key="1">
    <source>
        <dbReference type="ARBA" id="ARBA00000085"/>
    </source>
</evidence>
<keyword evidence="5" id="KW-0808">Transferase</keyword>
<dbReference type="InterPro" id="IPR036097">
    <property type="entry name" value="HisK_dim/P_sf"/>
</dbReference>
<reference evidence="13 14" key="1">
    <citation type="submission" date="2016-03" db="EMBL/GenBank/DDBJ databases">
        <title>Genome sequence of Providencia stuartii strain, isolated from the salivary glands of larval Lucilia sericata.</title>
        <authorList>
            <person name="Yuan Y."/>
            <person name="Zhang Y."/>
            <person name="Fu S."/>
            <person name="Crippen T.L."/>
            <person name="Visi D."/>
            <person name="Benbow M.E."/>
            <person name="Allen M."/>
            <person name="Tomberlin J.K."/>
            <person name="Sze S.-H."/>
            <person name="Tarone A.M."/>
        </authorList>
    </citation>
    <scope>NUCLEOTIDE SEQUENCE [LARGE SCALE GENOMIC DNA]</scope>
    <source>
        <strain evidence="13 14">Crippen</strain>
    </source>
</reference>
<dbReference type="Gene3D" id="1.10.287.130">
    <property type="match status" value="1"/>
</dbReference>
<keyword evidence="9" id="KW-0902">Two-component regulatory system</keyword>
<feature type="transmembrane region" description="Helical" evidence="11">
    <location>
        <begin position="7"/>
        <end position="33"/>
    </location>
</feature>
<dbReference type="GO" id="GO:0000155">
    <property type="term" value="F:phosphorelay sensor kinase activity"/>
    <property type="evidence" value="ECO:0007669"/>
    <property type="project" value="InterPro"/>
</dbReference>
<keyword evidence="10 11" id="KW-0472">Membrane</keyword>
<dbReference type="InterPro" id="IPR004358">
    <property type="entry name" value="Sig_transdc_His_kin-like_C"/>
</dbReference>
<dbReference type="EMBL" id="LVIE01000167">
    <property type="protein sequence ID" value="OHT24120.1"/>
    <property type="molecule type" value="Genomic_DNA"/>
</dbReference>
<dbReference type="Pfam" id="PF00512">
    <property type="entry name" value="HisKA"/>
    <property type="match status" value="1"/>
</dbReference>
<keyword evidence="4" id="KW-0597">Phosphoprotein</keyword>
<dbReference type="InterPro" id="IPR036890">
    <property type="entry name" value="HATPase_C_sf"/>
</dbReference>
<evidence type="ECO:0000256" key="11">
    <source>
        <dbReference type="SAM" id="Phobius"/>
    </source>
</evidence>
<dbReference type="SMART" id="SM00387">
    <property type="entry name" value="HATPase_c"/>
    <property type="match status" value="1"/>
</dbReference>
<evidence type="ECO:0000313" key="14">
    <source>
        <dbReference type="Proteomes" id="UP000179588"/>
    </source>
</evidence>
<dbReference type="Gene3D" id="3.30.565.10">
    <property type="entry name" value="Histidine kinase-like ATPase, C-terminal domain"/>
    <property type="match status" value="1"/>
</dbReference>
<dbReference type="InterPro" id="IPR003661">
    <property type="entry name" value="HisK_dim/P_dom"/>
</dbReference>
<evidence type="ECO:0000313" key="13">
    <source>
        <dbReference type="EMBL" id="OHT24120.1"/>
    </source>
</evidence>
<evidence type="ECO:0000256" key="4">
    <source>
        <dbReference type="ARBA" id="ARBA00022553"/>
    </source>
</evidence>
<evidence type="ECO:0000259" key="12">
    <source>
        <dbReference type="PROSITE" id="PS50109"/>
    </source>
</evidence>
<evidence type="ECO:0000256" key="8">
    <source>
        <dbReference type="ARBA" id="ARBA00022989"/>
    </source>
</evidence>
<dbReference type="AlphaFoldDB" id="A0A1S1HUV8"/>
<evidence type="ECO:0000256" key="7">
    <source>
        <dbReference type="ARBA" id="ARBA00022777"/>
    </source>
</evidence>
<keyword evidence="7 13" id="KW-0418">Kinase</keyword>
<organism evidence="13 14">
    <name type="scientific">Providencia stuartii</name>
    <dbReference type="NCBI Taxonomy" id="588"/>
    <lineage>
        <taxon>Bacteria</taxon>
        <taxon>Pseudomonadati</taxon>
        <taxon>Pseudomonadota</taxon>
        <taxon>Gammaproteobacteria</taxon>
        <taxon>Enterobacterales</taxon>
        <taxon>Morganellaceae</taxon>
        <taxon>Providencia</taxon>
    </lineage>
</organism>
<keyword evidence="6 11" id="KW-0812">Transmembrane</keyword>
<comment type="caution">
    <text evidence="13">The sequence shown here is derived from an EMBL/GenBank/DDBJ whole genome shotgun (WGS) entry which is preliminary data.</text>
</comment>
<sequence>MKVKSFFIYTFFLQISSVVLLWVLFVGWLQFFYLPDIDDDFNRQQKIVTQGFADTLGAVSNNPEYFEQIATSLQKMYTDAMENGLEVSYKPFVVVRNSKSDVLYRNSDEINISAETTFEHLKKQYPEWHFTVAWNNTHTIQVILGESYFDRKSIIGSPAEGTAIPLLFILGLMLIAIIVTAYFSLRPLRQAATIISSRQPGNLTPIEVKEQYKEIRPIITAINNLMSRVDSANQREKRFMADAAHELRTPIAAVIAQLHLLMQIQNIKEKEEIIKDMQATLNHAASLSHQLIDLARLEAEDFPLNKELIDLPVLISHITSLHVPHAINQNIDIELQSPSCVLITTDKLALSTIFTNLLENAIKYSDKKGKIKITIKDLTPFGSTITIQDNGRGIPDESRQLIFSRFYRVPGTTEIGSGLGLSIVQNLATKINAVIRVTDGLEKKGVGFIIDLP</sequence>
<dbReference type="Pfam" id="PF02518">
    <property type="entry name" value="HATPase_c"/>
    <property type="match status" value="1"/>
</dbReference>
<comment type="catalytic activity">
    <reaction evidence="1">
        <text>ATP + protein L-histidine = ADP + protein N-phospho-L-histidine.</text>
        <dbReference type="EC" id="2.7.13.3"/>
    </reaction>
</comment>
<comment type="subcellular location">
    <subcellularLocation>
        <location evidence="2">Membrane</location>
        <topology evidence="2">Multi-pass membrane protein</topology>
    </subcellularLocation>
</comment>
<proteinExistence type="predicted"/>
<protein>
    <recommendedName>
        <fullName evidence="3">histidine kinase</fullName>
        <ecNumber evidence="3">2.7.13.3</ecNumber>
    </recommendedName>
</protein>
<evidence type="ECO:0000256" key="6">
    <source>
        <dbReference type="ARBA" id="ARBA00022692"/>
    </source>
</evidence>
<evidence type="ECO:0000256" key="3">
    <source>
        <dbReference type="ARBA" id="ARBA00012438"/>
    </source>
</evidence>
<dbReference type="SMART" id="SM00388">
    <property type="entry name" value="HisKA"/>
    <property type="match status" value="1"/>
</dbReference>
<name>A0A1S1HUV8_PROST</name>
<dbReference type="PROSITE" id="PS50109">
    <property type="entry name" value="HIS_KIN"/>
    <property type="match status" value="1"/>
</dbReference>
<evidence type="ECO:0000256" key="2">
    <source>
        <dbReference type="ARBA" id="ARBA00004141"/>
    </source>
</evidence>
<dbReference type="PANTHER" id="PTHR45436:SF15">
    <property type="entry name" value="SENSOR HISTIDINE KINASE CUSS"/>
    <property type="match status" value="1"/>
</dbReference>
<keyword evidence="14" id="KW-1185">Reference proteome</keyword>
<dbReference type="CDD" id="cd00075">
    <property type="entry name" value="HATPase"/>
    <property type="match status" value="1"/>
</dbReference>
<evidence type="ECO:0000256" key="9">
    <source>
        <dbReference type="ARBA" id="ARBA00023012"/>
    </source>
</evidence>
<dbReference type="CDD" id="cd00082">
    <property type="entry name" value="HisKA"/>
    <property type="match status" value="1"/>
</dbReference>
<evidence type="ECO:0000256" key="5">
    <source>
        <dbReference type="ARBA" id="ARBA00022679"/>
    </source>
</evidence>
<dbReference type="EC" id="2.7.13.3" evidence="3"/>
<dbReference type="Proteomes" id="UP000179588">
    <property type="component" value="Unassembled WGS sequence"/>
</dbReference>
<dbReference type="PRINTS" id="PR00344">
    <property type="entry name" value="BCTRLSENSOR"/>
</dbReference>
<evidence type="ECO:0000256" key="10">
    <source>
        <dbReference type="ARBA" id="ARBA00023136"/>
    </source>
</evidence>
<gene>
    <name evidence="13" type="ORF">A3Q29_19225</name>
</gene>
<dbReference type="OrthoDB" id="9809766at2"/>
<dbReference type="SUPFAM" id="SSF47384">
    <property type="entry name" value="Homodimeric domain of signal transducing histidine kinase"/>
    <property type="match status" value="1"/>
</dbReference>
<dbReference type="InterPro" id="IPR005467">
    <property type="entry name" value="His_kinase_dom"/>
</dbReference>
<accession>A0A1S1HUV8</accession>
<dbReference type="RefSeq" id="WP_070927866.1">
    <property type="nucleotide sequence ID" value="NZ_VAUE01000004.1"/>
</dbReference>
<feature type="domain" description="Histidine kinase" evidence="12">
    <location>
        <begin position="242"/>
        <end position="453"/>
    </location>
</feature>